<dbReference type="PANTHER" id="PTHR35528">
    <property type="entry name" value="BLL1675 PROTEIN"/>
    <property type="match status" value="1"/>
</dbReference>
<evidence type="ECO:0000313" key="2">
    <source>
        <dbReference type="Proteomes" id="UP000612362"/>
    </source>
</evidence>
<dbReference type="AlphaFoldDB" id="A0A8J3IEG2"/>
<proteinExistence type="predicted"/>
<organism evidence="1 2">
    <name type="scientific">Ktedonospora formicarum</name>
    <dbReference type="NCBI Taxonomy" id="2778364"/>
    <lineage>
        <taxon>Bacteria</taxon>
        <taxon>Bacillati</taxon>
        <taxon>Chloroflexota</taxon>
        <taxon>Ktedonobacteria</taxon>
        <taxon>Ktedonobacterales</taxon>
        <taxon>Ktedonobacteraceae</taxon>
        <taxon>Ktedonospora</taxon>
    </lineage>
</organism>
<dbReference type="Proteomes" id="UP000612362">
    <property type="component" value="Unassembled WGS sequence"/>
</dbReference>
<comment type="caution">
    <text evidence="1">The sequence shown here is derived from an EMBL/GenBank/DDBJ whole genome shotgun (WGS) entry which is preliminary data.</text>
</comment>
<keyword evidence="2" id="KW-1185">Reference proteome</keyword>
<sequence length="55" mass="6544">MKMNEAAFLYKGFRFPSEIISHAVWLYVRFSLSFRDVEELLAQRGIVVTYETVRQ</sequence>
<evidence type="ECO:0008006" key="3">
    <source>
        <dbReference type="Google" id="ProtNLM"/>
    </source>
</evidence>
<dbReference type="PANTHER" id="PTHR35528:SF3">
    <property type="entry name" value="BLL1675 PROTEIN"/>
    <property type="match status" value="1"/>
</dbReference>
<protein>
    <recommendedName>
        <fullName evidence="3">IS6 family transposase</fullName>
    </recommendedName>
</protein>
<name>A0A8J3IEG2_9CHLR</name>
<reference evidence="1" key="1">
    <citation type="submission" date="2020-10" db="EMBL/GenBank/DDBJ databases">
        <title>Taxonomic study of unclassified bacteria belonging to the class Ktedonobacteria.</title>
        <authorList>
            <person name="Yabe S."/>
            <person name="Wang C.M."/>
            <person name="Zheng Y."/>
            <person name="Sakai Y."/>
            <person name="Cavaletti L."/>
            <person name="Monciardini P."/>
            <person name="Donadio S."/>
        </authorList>
    </citation>
    <scope>NUCLEOTIDE SEQUENCE</scope>
    <source>
        <strain evidence="1">SOSP1-1</strain>
    </source>
</reference>
<dbReference type="EMBL" id="BNJF01000008">
    <property type="protein sequence ID" value="GHO50494.1"/>
    <property type="molecule type" value="Genomic_DNA"/>
</dbReference>
<accession>A0A8J3IEG2</accession>
<gene>
    <name evidence="1" type="ORF">KSX_86570</name>
</gene>
<evidence type="ECO:0000313" key="1">
    <source>
        <dbReference type="EMBL" id="GHO50494.1"/>
    </source>
</evidence>
<dbReference type="InterPro" id="IPR052183">
    <property type="entry name" value="IS_Transposase"/>
</dbReference>